<sequence length="146" mass="16610">MSGCIDHGCKGFGQGYATAYYRSRCGKKKYTTKHRIVYCERNGIHPEDLPRDLVVRHKCDNARCINPEHLETGTHQDNMRDMAERGRAYKGGMQGERNGRCVLSDEQVKAIRKLRSETGMSYRLIGERYGVGTSQVARIVRGEQRA</sequence>
<dbReference type="InterPro" id="IPR044930">
    <property type="entry name" value="Homing_endonuclease_His-Me"/>
</dbReference>
<dbReference type="InterPro" id="IPR001387">
    <property type="entry name" value="Cro/C1-type_HTH"/>
</dbReference>
<feature type="domain" description="HNH nuclease" evidence="1">
    <location>
        <begin position="33"/>
        <end position="80"/>
    </location>
</feature>
<evidence type="ECO:0000313" key="3">
    <source>
        <dbReference type="Proteomes" id="UP001060583"/>
    </source>
</evidence>
<dbReference type="Gene3D" id="3.90.75.10">
    <property type="entry name" value="Homing Intron 3 (I-ppo) Encoded Endonuclease, Chain A"/>
    <property type="match status" value="1"/>
</dbReference>
<evidence type="ECO:0000259" key="1">
    <source>
        <dbReference type="Pfam" id="PF13392"/>
    </source>
</evidence>
<evidence type="ECO:0000313" key="2">
    <source>
        <dbReference type="EMBL" id="UXQ88722.1"/>
    </source>
</evidence>
<organism evidence="2 3">
    <name type="scientific">Salmonella phage PST_H2</name>
    <dbReference type="NCBI Taxonomy" id="2978975"/>
    <lineage>
        <taxon>Viruses</taxon>
        <taxon>Duplodnaviria</taxon>
        <taxon>Heunggongvirae</taxon>
        <taxon>Uroviricota</taxon>
        <taxon>Caudoviricetes</taxon>
        <taxon>Autographivirales</taxon>
        <taxon>Autosignataviridae</taxon>
        <taxon>Molineuxvirinae</taxon>
        <taxon>Guangxivirus</taxon>
        <taxon>Guangxivirus PSTH2</taxon>
    </lineage>
</organism>
<proteinExistence type="predicted"/>
<dbReference type="Pfam" id="PF13392">
    <property type="entry name" value="HNH_3"/>
    <property type="match status" value="1"/>
</dbReference>
<dbReference type="SUPFAM" id="SSF54060">
    <property type="entry name" value="His-Me finger endonucleases"/>
    <property type="match status" value="1"/>
</dbReference>
<dbReference type="InterPro" id="IPR044925">
    <property type="entry name" value="His-Me_finger_sf"/>
</dbReference>
<keyword evidence="3" id="KW-1185">Reference proteome</keyword>
<dbReference type="CDD" id="cd00093">
    <property type="entry name" value="HTH_XRE"/>
    <property type="match status" value="1"/>
</dbReference>
<name>A0A977TFL4_9CAUD</name>
<protein>
    <recommendedName>
        <fullName evidence="1">HNH nuclease domain-containing protein</fullName>
    </recommendedName>
</protein>
<accession>A0A977TFL4</accession>
<dbReference type="Proteomes" id="UP001060583">
    <property type="component" value="Segment"/>
</dbReference>
<reference evidence="2" key="1">
    <citation type="submission" date="2022-05" db="EMBL/GenBank/DDBJ databases">
        <authorList>
            <person name="Ma D."/>
        </authorList>
    </citation>
    <scope>NUCLEOTIDE SEQUENCE</scope>
</reference>
<dbReference type="GO" id="GO:0004519">
    <property type="term" value="F:endonuclease activity"/>
    <property type="evidence" value="ECO:0007669"/>
    <property type="project" value="InterPro"/>
</dbReference>
<dbReference type="EMBL" id="ON461912">
    <property type="protein sequence ID" value="UXQ88722.1"/>
    <property type="molecule type" value="Genomic_DNA"/>
</dbReference>
<dbReference type="InterPro" id="IPR003615">
    <property type="entry name" value="HNH_nuc"/>
</dbReference>